<accession>A0A2N5SP82</accession>
<evidence type="ECO:0000256" key="1">
    <source>
        <dbReference type="SAM" id="MobiDB-lite"/>
    </source>
</evidence>
<evidence type="ECO:0000313" key="3">
    <source>
        <dbReference type="Proteomes" id="UP000235388"/>
    </source>
</evidence>
<dbReference type="AlphaFoldDB" id="A0A2N5SP82"/>
<organism evidence="2 3">
    <name type="scientific">Puccinia coronata f. sp. avenae</name>
    <dbReference type="NCBI Taxonomy" id="200324"/>
    <lineage>
        <taxon>Eukaryota</taxon>
        <taxon>Fungi</taxon>
        <taxon>Dikarya</taxon>
        <taxon>Basidiomycota</taxon>
        <taxon>Pucciniomycotina</taxon>
        <taxon>Pucciniomycetes</taxon>
        <taxon>Pucciniales</taxon>
        <taxon>Pucciniaceae</taxon>
        <taxon>Puccinia</taxon>
    </lineage>
</organism>
<name>A0A2N5SP82_9BASI</name>
<keyword evidence="3" id="KW-1185">Reference proteome</keyword>
<dbReference type="Proteomes" id="UP000235388">
    <property type="component" value="Unassembled WGS sequence"/>
</dbReference>
<sequence>MALTTGSDCRPIASTASSFPWSTIPPGATPIICTFKAQLFDPTCQHSCNMRPALYALLLLVPPVSMSYHTVQAPHKQPCAGGGCIPHE</sequence>
<proteinExistence type="predicted"/>
<feature type="region of interest" description="Disordered" evidence="1">
    <location>
        <begin position="1"/>
        <end position="20"/>
    </location>
</feature>
<feature type="non-terminal residue" evidence="2">
    <location>
        <position position="88"/>
    </location>
</feature>
<reference evidence="2 3" key="1">
    <citation type="submission" date="2017-11" db="EMBL/GenBank/DDBJ databases">
        <title>De novo assembly and phasing of dikaryotic genomes from two isolates of Puccinia coronata f. sp. avenae, the causal agent of oat crown rust.</title>
        <authorList>
            <person name="Miller M.E."/>
            <person name="Zhang Y."/>
            <person name="Omidvar V."/>
            <person name="Sperschneider J."/>
            <person name="Schwessinger B."/>
            <person name="Raley C."/>
            <person name="Palmer J.M."/>
            <person name="Garnica D."/>
            <person name="Upadhyaya N."/>
            <person name="Rathjen J."/>
            <person name="Taylor J.M."/>
            <person name="Park R.F."/>
            <person name="Dodds P.N."/>
            <person name="Hirsch C.D."/>
            <person name="Kianian S.F."/>
            <person name="Figueroa M."/>
        </authorList>
    </citation>
    <scope>NUCLEOTIDE SEQUENCE [LARGE SCALE GENOMIC DNA]</scope>
    <source>
        <strain evidence="2">12NC29</strain>
    </source>
</reference>
<evidence type="ECO:0000313" key="2">
    <source>
        <dbReference type="EMBL" id="PLW15030.1"/>
    </source>
</evidence>
<protein>
    <submittedName>
        <fullName evidence="2">Uncharacterized protein</fullName>
    </submittedName>
</protein>
<dbReference type="EMBL" id="PGCJ01000906">
    <property type="protein sequence ID" value="PLW15030.1"/>
    <property type="molecule type" value="Genomic_DNA"/>
</dbReference>
<comment type="caution">
    <text evidence="2">The sequence shown here is derived from an EMBL/GenBank/DDBJ whole genome shotgun (WGS) entry which is preliminary data.</text>
</comment>
<gene>
    <name evidence="2" type="ORF">PCANC_25486</name>
</gene>